<dbReference type="KEGG" id="hni:W911_05715"/>
<evidence type="ECO:0000256" key="1">
    <source>
        <dbReference type="ARBA" id="ARBA00022670"/>
    </source>
</evidence>
<sequence length="379" mass="40657">MVFSRRTATRAAIWLSVPLTVLATAIGVGTTLTSAGTVQAASVAIPLPARKPPVPASAANYGIKKKAPTAKQLFGTVKTGAPIAARAVGFYAKGCLAGAKALAVDGPGWQVMRLSRNRNWGHPKLVSLVERLARETTDAKEWPGLLVGDISQPRGGPMVSGHTSHQIGLDADVWLTPMPDRTLTKREREDMSAVSMLAADRVSVNRKVWGEGQEKLIKRAASYPEVERVLVHPALKKALCESPGADPSWLRKVRPVFGHFYHFHIRMRCPANSTSCQAQHAVGEDDGCGKELDQWLKRVAPKPPAPPAQAKKPPAKPAPPRLPKPEMTLADLPDECSTVLKAGGHTPPTEYQKVVDRSKNAAPPKDAAPATTTSLTNNR</sequence>
<protein>
    <submittedName>
        <fullName evidence="9">Peptidase U6</fullName>
    </submittedName>
</protein>
<keyword evidence="7" id="KW-0482">Metalloprotease</keyword>
<evidence type="ECO:0000256" key="2">
    <source>
        <dbReference type="ARBA" id="ARBA00022723"/>
    </source>
</evidence>
<evidence type="ECO:0000256" key="6">
    <source>
        <dbReference type="ARBA" id="ARBA00022833"/>
    </source>
</evidence>
<reference evidence="9 10" key="1">
    <citation type="journal article" date="2014" name="Genome Announc.">
        <title>Complete Genome Sequence of Hyphomicrobium nitrativorans Strain NL23, a Denitrifying Bacterium Isolated from Biofilm of a Methanol-Fed Denitrification System Treating Seawater at the Montreal Biodome.</title>
        <authorList>
            <person name="Martineau C."/>
            <person name="Villeneuve C."/>
            <person name="Mauffrey F."/>
            <person name="Villemur R."/>
        </authorList>
    </citation>
    <scope>NUCLEOTIDE SEQUENCE [LARGE SCALE GENOMIC DNA]</scope>
    <source>
        <strain evidence="9">NL23</strain>
    </source>
</reference>
<keyword evidence="5" id="KW-0378">Hydrolase</keyword>
<dbReference type="HOGENOM" id="CLU_052496_0_1_5"/>
<name>V5SD71_9HYPH</name>
<keyword evidence="1" id="KW-0645">Protease</keyword>
<dbReference type="PATRIC" id="fig|1029756.8.peg.1201"/>
<feature type="compositionally biased region" description="Low complexity" evidence="8">
    <location>
        <begin position="361"/>
        <end position="373"/>
    </location>
</feature>
<dbReference type="GO" id="GO:0008237">
    <property type="term" value="F:metallopeptidase activity"/>
    <property type="evidence" value="ECO:0007669"/>
    <property type="project" value="UniProtKB-KW"/>
</dbReference>
<dbReference type="STRING" id="1029756.W911_05715"/>
<dbReference type="AlphaFoldDB" id="V5SD71"/>
<evidence type="ECO:0000256" key="7">
    <source>
        <dbReference type="ARBA" id="ARBA00023049"/>
    </source>
</evidence>
<dbReference type="GO" id="GO:0046872">
    <property type="term" value="F:metal ion binding"/>
    <property type="evidence" value="ECO:0007669"/>
    <property type="project" value="UniProtKB-KW"/>
</dbReference>
<dbReference type="RefSeq" id="WP_023786544.1">
    <property type="nucleotide sequence ID" value="NC_022997.1"/>
</dbReference>
<dbReference type="EMBL" id="CP006912">
    <property type="protein sequence ID" value="AHB48010.1"/>
    <property type="molecule type" value="Genomic_DNA"/>
</dbReference>
<evidence type="ECO:0000313" key="9">
    <source>
        <dbReference type="EMBL" id="AHB48010.1"/>
    </source>
</evidence>
<dbReference type="GO" id="GO:0030288">
    <property type="term" value="C:outer membrane-bounded periplasmic space"/>
    <property type="evidence" value="ECO:0007669"/>
    <property type="project" value="InterPro"/>
</dbReference>
<keyword evidence="4" id="KW-0574">Periplasm</keyword>
<evidence type="ECO:0000313" key="10">
    <source>
        <dbReference type="Proteomes" id="UP000018542"/>
    </source>
</evidence>
<proteinExistence type="predicted"/>
<dbReference type="Gene3D" id="3.30.1380.10">
    <property type="match status" value="1"/>
</dbReference>
<gene>
    <name evidence="9" type="ORF">W911_05715</name>
</gene>
<keyword evidence="2" id="KW-0479">Metal-binding</keyword>
<keyword evidence="3" id="KW-0732">Signal</keyword>
<dbReference type="GO" id="GO:0006508">
    <property type="term" value="P:proteolysis"/>
    <property type="evidence" value="ECO:0007669"/>
    <property type="project" value="UniProtKB-KW"/>
</dbReference>
<dbReference type="SUPFAM" id="SSF55166">
    <property type="entry name" value="Hedgehog/DD-peptidase"/>
    <property type="match status" value="1"/>
</dbReference>
<dbReference type="Proteomes" id="UP000018542">
    <property type="component" value="Chromosome"/>
</dbReference>
<dbReference type="GO" id="GO:0004252">
    <property type="term" value="F:serine-type endopeptidase activity"/>
    <property type="evidence" value="ECO:0007669"/>
    <property type="project" value="InterPro"/>
</dbReference>
<dbReference type="InterPro" id="IPR005073">
    <property type="entry name" value="Peptidase_M74"/>
</dbReference>
<dbReference type="Pfam" id="PF03411">
    <property type="entry name" value="Peptidase_M74"/>
    <property type="match status" value="1"/>
</dbReference>
<keyword evidence="10" id="KW-1185">Reference proteome</keyword>
<organism evidence="9 10">
    <name type="scientific">Hyphomicrobium nitrativorans NL23</name>
    <dbReference type="NCBI Taxonomy" id="1029756"/>
    <lineage>
        <taxon>Bacteria</taxon>
        <taxon>Pseudomonadati</taxon>
        <taxon>Pseudomonadota</taxon>
        <taxon>Alphaproteobacteria</taxon>
        <taxon>Hyphomicrobiales</taxon>
        <taxon>Hyphomicrobiaceae</taxon>
        <taxon>Hyphomicrobium</taxon>
    </lineage>
</organism>
<evidence type="ECO:0000256" key="3">
    <source>
        <dbReference type="ARBA" id="ARBA00022729"/>
    </source>
</evidence>
<dbReference type="InterPro" id="IPR009045">
    <property type="entry name" value="Zn_M74/Hedgehog-like"/>
</dbReference>
<evidence type="ECO:0000256" key="4">
    <source>
        <dbReference type="ARBA" id="ARBA00022764"/>
    </source>
</evidence>
<keyword evidence="6" id="KW-0862">Zinc</keyword>
<feature type="region of interest" description="Disordered" evidence="8">
    <location>
        <begin position="299"/>
        <end position="379"/>
    </location>
</feature>
<evidence type="ECO:0000256" key="5">
    <source>
        <dbReference type="ARBA" id="ARBA00022801"/>
    </source>
</evidence>
<dbReference type="OrthoDB" id="1467367at2"/>
<evidence type="ECO:0000256" key="8">
    <source>
        <dbReference type="SAM" id="MobiDB-lite"/>
    </source>
</evidence>
<accession>V5SD71</accession>
<dbReference type="NCBIfam" id="NF006947">
    <property type="entry name" value="PRK09429.1"/>
    <property type="match status" value="1"/>
</dbReference>